<evidence type="ECO:0000313" key="4">
    <source>
        <dbReference type="Proteomes" id="UP000192726"/>
    </source>
</evidence>
<accession>A0A1V0U3V2</accession>
<dbReference type="EMBL" id="CP020569">
    <property type="protein sequence ID" value="ARF59905.1"/>
    <property type="molecule type" value="Genomic_DNA"/>
</dbReference>
<dbReference type="GO" id="GO:0046872">
    <property type="term" value="F:metal ion binding"/>
    <property type="evidence" value="ECO:0007669"/>
    <property type="project" value="InterPro"/>
</dbReference>
<evidence type="ECO:0000259" key="2">
    <source>
        <dbReference type="PROSITE" id="PS51332"/>
    </source>
</evidence>
<feature type="compositionally biased region" description="Low complexity" evidence="1">
    <location>
        <begin position="131"/>
        <end position="146"/>
    </location>
</feature>
<dbReference type="OrthoDB" id="8482131at2"/>
<name>A0A1V0U3V2_9ACTN</name>
<keyword evidence="4" id="KW-1185">Reference proteome</keyword>
<feature type="region of interest" description="Disordered" evidence="1">
    <location>
        <begin position="126"/>
        <end position="146"/>
    </location>
</feature>
<evidence type="ECO:0000313" key="3">
    <source>
        <dbReference type="EMBL" id="ARF59905.1"/>
    </source>
</evidence>
<dbReference type="PROSITE" id="PS51332">
    <property type="entry name" value="B12_BINDING"/>
    <property type="match status" value="1"/>
</dbReference>
<dbReference type="Pfam" id="PF02310">
    <property type="entry name" value="B12-binding"/>
    <property type="match status" value="1"/>
</dbReference>
<protein>
    <submittedName>
        <fullName evidence="3">Methylmalonyl-CoA mutase</fullName>
    </submittedName>
</protein>
<reference evidence="3 4" key="1">
    <citation type="submission" date="2017-04" db="EMBL/GenBank/DDBJ databases">
        <title>Complete Genome Sequence of Streptomyces gilvosporeus F607, a Capable Producer of Natamycin.</title>
        <authorList>
            <person name="Zong G."/>
            <person name="Zhong C."/>
            <person name="Fu J."/>
            <person name="Qin R."/>
            <person name="Cao G."/>
        </authorList>
    </citation>
    <scope>NUCLEOTIDE SEQUENCE [LARGE SCALE GENOMIC DNA]</scope>
    <source>
        <strain evidence="3 4">F607</strain>
    </source>
</reference>
<proteinExistence type="predicted"/>
<dbReference type="AlphaFoldDB" id="A0A1V0U3V2"/>
<dbReference type="SUPFAM" id="SSF52242">
    <property type="entry name" value="Cobalamin (vitamin B12)-binding domain"/>
    <property type="match status" value="1"/>
</dbReference>
<dbReference type="KEGG" id="sgv:B1H19_35605"/>
<organism evidence="3 4">
    <name type="scientific">Streptomyces gilvosporeus</name>
    <dbReference type="NCBI Taxonomy" id="553510"/>
    <lineage>
        <taxon>Bacteria</taxon>
        <taxon>Bacillati</taxon>
        <taxon>Actinomycetota</taxon>
        <taxon>Actinomycetes</taxon>
        <taxon>Kitasatosporales</taxon>
        <taxon>Streptomycetaceae</taxon>
        <taxon>Streptomyces</taxon>
    </lineage>
</organism>
<feature type="domain" description="B12-binding" evidence="2">
    <location>
        <begin position="1"/>
        <end position="136"/>
    </location>
</feature>
<dbReference type="InterPro" id="IPR036724">
    <property type="entry name" value="Cobalamin-bd_sf"/>
</dbReference>
<evidence type="ECO:0000256" key="1">
    <source>
        <dbReference type="SAM" id="MobiDB-lite"/>
    </source>
</evidence>
<gene>
    <name evidence="3" type="ORF">B1H19_35605</name>
</gene>
<sequence length="146" mass="15738">MVLSTISSDAHTWNLVYLQLLLEEHGFDVVNLGPCVPDEHILGAIRRHRPCAVVLSTVNGHGYLDGSRLIKKIRNTPEGLETPVFIGGKLGILGEDNVVYADRLITDGFDAVLVDSSPEALIRRLSERSTGSPPRGAASAARRLGS</sequence>
<dbReference type="Proteomes" id="UP000192726">
    <property type="component" value="Chromosome"/>
</dbReference>
<dbReference type="GO" id="GO:0031419">
    <property type="term" value="F:cobalamin binding"/>
    <property type="evidence" value="ECO:0007669"/>
    <property type="project" value="InterPro"/>
</dbReference>
<dbReference type="Gene3D" id="3.40.50.280">
    <property type="entry name" value="Cobalamin-binding domain"/>
    <property type="match status" value="1"/>
</dbReference>
<dbReference type="InterPro" id="IPR006158">
    <property type="entry name" value="Cobalamin-bd"/>
</dbReference>
<dbReference type="STRING" id="553510.B1H19_35605"/>